<name>A0ABW7IYN6_9VIBR</name>
<dbReference type="SMART" id="SM00052">
    <property type="entry name" value="EAL"/>
    <property type="match status" value="1"/>
</dbReference>
<organism evidence="3 4">
    <name type="scientific">Vibrio rumoiensis</name>
    <dbReference type="NCBI Taxonomy" id="76258"/>
    <lineage>
        <taxon>Bacteria</taxon>
        <taxon>Pseudomonadati</taxon>
        <taxon>Pseudomonadota</taxon>
        <taxon>Gammaproteobacteria</taxon>
        <taxon>Vibrionales</taxon>
        <taxon>Vibrionaceae</taxon>
        <taxon>Vibrio</taxon>
    </lineage>
</organism>
<evidence type="ECO:0000313" key="3">
    <source>
        <dbReference type="EMBL" id="MFH0266764.1"/>
    </source>
</evidence>
<feature type="domain" description="EAL" evidence="2">
    <location>
        <begin position="251"/>
        <end position="498"/>
    </location>
</feature>
<keyword evidence="1" id="KW-1133">Transmembrane helix</keyword>
<dbReference type="PANTHER" id="PTHR33121:SF79">
    <property type="entry name" value="CYCLIC DI-GMP PHOSPHODIESTERASE PDED-RELATED"/>
    <property type="match status" value="1"/>
</dbReference>
<dbReference type="PANTHER" id="PTHR33121">
    <property type="entry name" value="CYCLIC DI-GMP PHOSPHODIESTERASE PDEF"/>
    <property type="match status" value="1"/>
</dbReference>
<dbReference type="Gene3D" id="3.20.20.450">
    <property type="entry name" value="EAL domain"/>
    <property type="match status" value="1"/>
</dbReference>
<dbReference type="RefSeq" id="WP_394608414.1">
    <property type="nucleotide sequence ID" value="NZ_JBIHSJ010000004.1"/>
</dbReference>
<feature type="transmembrane region" description="Helical" evidence="1">
    <location>
        <begin position="227"/>
        <end position="248"/>
    </location>
</feature>
<sequence length="498" mass="56638">MPNTKLSPKALKKFIITLLVPLPVIGLICFLIGEHTLKLNLQHISHSYVNQIESIVDELRDENLQALYDAATCQQIQKDLLFEAFLREMVIIKDRKIVCSSKRSEIELAQIKHRMPASMLKSGEYLFDIPYDEGSVRSLLVVNQDKHNPDRSAISIIDQSYIDVRLGLDDDDRISQSVMTVSGEIYPSNSHIEANRFLTTSHSTHLNIQVSIVPSAKLKNELYANSILFSIPISLFLSMLWHLITYWYQTKGSLAEKIKKALKTNEFFLVYQPIIDSSTTEIKGIEALIRWNSSRVGFIGPDVFIPVAEQHGLINDITDFVLERVLSDWNENKTQNLHMSINVPPSYLSQDACLDKLSTFAQRYKTQGLKLCVEITERQLLKENDRNVLKEIQQMGVDVSIDDFGTGYTSLSVLQNSEFNYLKIDRCFINTIGIESVNSPVLDTIINLGHSMNVLMVAEGVETKEQADYLLSQGVQLLQGYYFYRPLSIEDVLETLQH</sequence>
<keyword evidence="1" id="KW-0472">Membrane</keyword>
<accession>A0ABW7IYN6</accession>
<feature type="transmembrane region" description="Helical" evidence="1">
    <location>
        <begin position="14"/>
        <end position="33"/>
    </location>
</feature>
<dbReference type="EMBL" id="JBIHSN010000003">
    <property type="protein sequence ID" value="MFH0266764.1"/>
    <property type="molecule type" value="Genomic_DNA"/>
</dbReference>
<dbReference type="CDD" id="cd01948">
    <property type="entry name" value="EAL"/>
    <property type="match status" value="1"/>
</dbReference>
<evidence type="ECO:0000259" key="2">
    <source>
        <dbReference type="PROSITE" id="PS50883"/>
    </source>
</evidence>
<evidence type="ECO:0000313" key="4">
    <source>
        <dbReference type="Proteomes" id="UP001607151"/>
    </source>
</evidence>
<dbReference type="PROSITE" id="PS50883">
    <property type="entry name" value="EAL"/>
    <property type="match status" value="1"/>
</dbReference>
<dbReference type="Pfam" id="PF00563">
    <property type="entry name" value="EAL"/>
    <property type="match status" value="1"/>
</dbReference>
<keyword evidence="4" id="KW-1185">Reference proteome</keyword>
<dbReference type="InterPro" id="IPR050706">
    <property type="entry name" value="Cyclic-di-GMP_PDE-like"/>
</dbReference>
<dbReference type="Proteomes" id="UP001607151">
    <property type="component" value="Unassembled WGS sequence"/>
</dbReference>
<reference evidence="3 4" key="1">
    <citation type="submission" date="2024-10" db="EMBL/GenBank/DDBJ databases">
        <authorList>
            <person name="Yibar A."/>
            <person name="Saticioglu I.B."/>
            <person name="Duman M."/>
            <person name="Ajmi N."/>
            <person name="Gurler F."/>
            <person name="Ay H."/>
            <person name="Onuk E."/>
            <person name="Guler S."/>
            <person name="Romalde J.L."/>
        </authorList>
    </citation>
    <scope>NUCLEOTIDE SEQUENCE [LARGE SCALE GENOMIC DNA]</scope>
    <source>
        <strain evidence="3 4">14-MA-B</strain>
    </source>
</reference>
<comment type="caution">
    <text evidence="3">The sequence shown here is derived from an EMBL/GenBank/DDBJ whole genome shotgun (WGS) entry which is preliminary data.</text>
</comment>
<proteinExistence type="predicted"/>
<gene>
    <name evidence="3" type="ORF">ACGRQ9_15060</name>
</gene>
<keyword evidence="1" id="KW-0812">Transmembrane</keyword>
<evidence type="ECO:0000256" key="1">
    <source>
        <dbReference type="SAM" id="Phobius"/>
    </source>
</evidence>
<dbReference type="InterPro" id="IPR001633">
    <property type="entry name" value="EAL_dom"/>
</dbReference>
<protein>
    <submittedName>
        <fullName evidence="3">EAL domain-containing protein</fullName>
    </submittedName>
</protein>
<dbReference type="InterPro" id="IPR035919">
    <property type="entry name" value="EAL_sf"/>
</dbReference>
<dbReference type="SUPFAM" id="SSF141868">
    <property type="entry name" value="EAL domain-like"/>
    <property type="match status" value="1"/>
</dbReference>